<sequence length="108" mass="12818">MPKRQTNNLRWKADLMSLSSEKGSNDRPVVVRKRERLIVYEPVGITSNEKYLAMQAKTDVDFRMKCRWDPLVNEKDFGIRIKNVDYNIVRIYVLPDQREMELSLSRVD</sequence>
<protein>
    <recommendedName>
        <fullName evidence="3">Phage head-tail adaptor</fullName>
    </recommendedName>
</protein>
<evidence type="ECO:0008006" key="3">
    <source>
        <dbReference type="Google" id="ProtNLM"/>
    </source>
</evidence>
<keyword evidence="2" id="KW-1185">Reference proteome</keyword>
<gene>
    <name evidence="1" type="ORF">BAU18_000576</name>
</gene>
<name>A0ABV0F1T3_9ENTE</name>
<evidence type="ECO:0000313" key="1">
    <source>
        <dbReference type="EMBL" id="MEO1780998.1"/>
    </source>
</evidence>
<reference evidence="1" key="1">
    <citation type="submission" date="2016-06" db="EMBL/GenBank/DDBJ databases">
        <authorList>
            <person name="Van Tyne D."/>
        </authorList>
    </citation>
    <scope>NUCLEOTIDE SEQUENCE</scope>
    <source>
        <strain evidence="1">JM9A</strain>
    </source>
</reference>
<accession>A0ABV0F1T3</accession>
<organism evidence="1 2">
    <name type="scientific">Enterococcus diestrammenae</name>
    <dbReference type="NCBI Taxonomy" id="1155073"/>
    <lineage>
        <taxon>Bacteria</taxon>
        <taxon>Bacillati</taxon>
        <taxon>Bacillota</taxon>
        <taxon>Bacilli</taxon>
        <taxon>Lactobacillales</taxon>
        <taxon>Enterococcaceae</taxon>
        <taxon>Enterococcus</taxon>
    </lineage>
</organism>
<dbReference type="Proteomes" id="UP001429357">
    <property type="component" value="Unassembled WGS sequence"/>
</dbReference>
<dbReference type="NCBIfam" id="TIGR01563">
    <property type="entry name" value="gp16_SPP1"/>
    <property type="match status" value="1"/>
</dbReference>
<comment type="caution">
    <text evidence="1">The sequence shown here is derived from an EMBL/GenBank/DDBJ whole genome shotgun (WGS) entry which is preliminary data.</text>
</comment>
<dbReference type="RefSeq" id="WP_161870622.1">
    <property type="nucleotide sequence ID" value="NZ_MAEI02000001.1"/>
</dbReference>
<evidence type="ECO:0000313" key="2">
    <source>
        <dbReference type="Proteomes" id="UP001429357"/>
    </source>
</evidence>
<proteinExistence type="predicted"/>
<reference evidence="1" key="2">
    <citation type="submission" date="2024-02" db="EMBL/GenBank/DDBJ databases">
        <title>The Genome Sequence of Enterococcus diestrammenae JM9A.</title>
        <authorList>
            <person name="Earl A."/>
            <person name="Manson A."/>
            <person name="Gilmore M."/>
            <person name="Sanders J."/>
            <person name="Shea T."/>
            <person name="Howe W."/>
            <person name="Livny J."/>
            <person name="Cuomo C."/>
            <person name="Neafsey D."/>
            <person name="Birren B."/>
        </authorList>
    </citation>
    <scope>NUCLEOTIDE SEQUENCE</scope>
    <source>
        <strain evidence="1">JM9A</strain>
    </source>
</reference>
<dbReference type="InterPro" id="IPR008767">
    <property type="entry name" value="Phage_SPP1_head-tail_adaptor"/>
</dbReference>
<dbReference type="EMBL" id="MAEI02000001">
    <property type="protein sequence ID" value="MEO1780998.1"/>
    <property type="molecule type" value="Genomic_DNA"/>
</dbReference>